<organism evidence="1 2">
    <name type="scientific">Oedothorax gibbosus</name>
    <dbReference type="NCBI Taxonomy" id="931172"/>
    <lineage>
        <taxon>Eukaryota</taxon>
        <taxon>Metazoa</taxon>
        <taxon>Ecdysozoa</taxon>
        <taxon>Arthropoda</taxon>
        <taxon>Chelicerata</taxon>
        <taxon>Arachnida</taxon>
        <taxon>Araneae</taxon>
        <taxon>Araneomorphae</taxon>
        <taxon>Entelegynae</taxon>
        <taxon>Araneoidea</taxon>
        <taxon>Linyphiidae</taxon>
        <taxon>Erigoninae</taxon>
        <taxon>Oedothorax</taxon>
    </lineage>
</organism>
<comment type="caution">
    <text evidence="1">The sequence shown here is derived from an EMBL/GenBank/DDBJ whole genome shotgun (WGS) entry which is preliminary data.</text>
</comment>
<proteinExistence type="predicted"/>
<name>A0AAV6USJ0_9ARAC</name>
<reference evidence="1 2" key="1">
    <citation type="journal article" date="2022" name="Nat. Ecol. Evol.">
        <title>A masculinizing supergene underlies an exaggerated male reproductive morph in a spider.</title>
        <authorList>
            <person name="Hendrickx F."/>
            <person name="De Corte Z."/>
            <person name="Sonet G."/>
            <person name="Van Belleghem S.M."/>
            <person name="Kostlbacher S."/>
            <person name="Vangestel C."/>
        </authorList>
    </citation>
    <scope>NUCLEOTIDE SEQUENCE [LARGE SCALE GENOMIC DNA]</scope>
    <source>
        <strain evidence="1">W744_W776</strain>
    </source>
</reference>
<dbReference type="AlphaFoldDB" id="A0AAV6USJ0"/>
<evidence type="ECO:0000313" key="2">
    <source>
        <dbReference type="Proteomes" id="UP000827092"/>
    </source>
</evidence>
<sequence>MTVRTLSKVVIPVFMNSETSWTLEKNHLYVAFRAEGYHVPEDVIDLPDIQISGPDPKIEGCDFAVHVTINDTEKVEVRCRVFHIKPGVEIAKISDDVYLDKNEPILEEQREMLDKMPIPEILNDPSANISLVEKYRIQYIN</sequence>
<protein>
    <submittedName>
        <fullName evidence="1">Uncharacterized protein</fullName>
    </submittedName>
</protein>
<gene>
    <name evidence="1" type="ORF">JTE90_019170</name>
</gene>
<dbReference type="EMBL" id="JAFNEN010000275">
    <property type="protein sequence ID" value="KAG8187281.1"/>
    <property type="molecule type" value="Genomic_DNA"/>
</dbReference>
<keyword evidence="2" id="KW-1185">Reference proteome</keyword>
<dbReference type="Proteomes" id="UP000827092">
    <property type="component" value="Unassembled WGS sequence"/>
</dbReference>
<accession>A0AAV6USJ0</accession>
<evidence type="ECO:0000313" key="1">
    <source>
        <dbReference type="EMBL" id="KAG8187281.1"/>
    </source>
</evidence>